<keyword evidence="5 6" id="KW-0238">DNA-binding</keyword>
<evidence type="ECO:0000256" key="6">
    <source>
        <dbReference type="PROSITE-ProRule" id="PRU01362"/>
    </source>
</evidence>
<feature type="active site" description="Proton acceptor" evidence="6">
    <location>
        <position position="1238"/>
    </location>
</feature>
<feature type="domain" description="DarT" evidence="7">
    <location>
        <begin position="1198"/>
        <end position="1416"/>
    </location>
</feature>
<evidence type="ECO:0000256" key="2">
    <source>
        <dbReference type="ARBA" id="ARBA00022676"/>
    </source>
</evidence>
<feature type="active site" evidence="6">
    <location>
        <position position="1365"/>
    </location>
</feature>
<gene>
    <name evidence="8" type="ORF">FEM55_05270</name>
</gene>
<keyword evidence="3 6" id="KW-0808">Transferase</keyword>
<evidence type="ECO:0000313" key="8">
    <source>
        <dbReference type="EMBL" id="TLU96543.1"/>
    </source>
</evidence>
<protein>
    <submittedName>
        <fullName evidence="8">DUF4433 domain-containing protein</fullName>
    </submittedName>
</protein>
<comment type="catalytic activity">
    <reaction evidence="6">
        <text>a thymidine in DNA + NAD(+) = an N-(ADP-alpha-D-ribosyl)-thymidine in DNA + nicotinamide + H(+)</text>
        <dbReference type="Rhea" id="RHEA:71651"/>
        <dbReference type="Rhea" id="RHEA-COMP:13556"/>
        <dbReference type="Rhea" id="RHEA-COMP:18051"/>
        <dbReference type="ChEBI" id="CHEBI:15378"/>
        <dbReference type="ChEBI" id="CHEBI:17154"/>
        <dbReference type="ChEBI" id="CHEBI:57540"/>
        <dbReference type="ChEBI" id="CHEBI:137386"/>
        <dbReference type="ChEBI" id="CHEBI:191199"/>
    </reaction>
</comment>
<feature type="binding site" evidence="6">
    <location>
        <begin position="1202"/>
        <end position="1204"/>
    </location>
    <ligand>
        <name>NAD(+)</name>
        <dbReference type="ChEBI" id="CHEBI:57540"/>
    </ligand>
</feature>
<dbReference type="Pfam" id="PF14487">
    <property type="entry name" value="DarT"/>
    <property type="match status" value="1"/>
</dbReference>
<keyword evidence="9" id="KW-1185">Reference proteome</keyword>
<evidence type="ECO:0000259" key="7">
    <source>
        <dbReference type="PROSITE" id="PS52018"/>
    </source>
</evidence>
<comment type="similarity">
    <text evidence="6">Belongs to the DarT ADP-ribosyltransferase family.</text>
</comment>
<dbReference type="GO" id="GO:0016779">
    <property type="term" value="F:nucleotidyltransferase activity"/>
    <property type="evidence" value="ECO:0007669"/>
    <property type="project" value="UniProtKB-UniRule"/>
</dbReference>
<keyword evidence="4 6" id="KW-0548">Nucleotidyltransferase</keyword>
<dbReference type="InterPro" id="IPR029494">
    <property type="entry name" value="DarT"/>
</dbReference>
<evidence type="ECO:0000256" key="3">
    <source>
        <dbReference type="ARBA" id="ARBA00022679"/>
    </source>
</evidence>
<dbReference type="OrthoDB" id="9785181at2"/>
<comment type="caution">
    <text evidence="6">Lacks conserved residue(s) required for the propagation of feature annotation.</text>
</comment>
<evidence type="ECO:0000256" key="1">
    <source>
        <dbReference type="ARBA" id="ARBA00022649"/>
    </source>
</evidence>
<dbReference type="GO" id="GO:0016757">
    <property type="term" value="F:glycosyltransferase activity"/>
    <property type="evidence" value="ECO:0007669"/>
    <property type="project" value="UniProtKB-UniRule"/>
</dbReference>
<keyword evidence="2 6" id="KW-0328">Glycosyltransferase</keyword>
<dbReference type="PROSITE" id="PS52018">
    <property type="entry name" value="DART"/>
    <property type="match status" value="1"/>
</dbReference>
<accession>A0A5R9KK10</accession>
<dbReference type="GO" id="GO:0003677">
    <property type="term" value="F:DNA binding"/>
    <property type="evidence" value="ECO:0007669"/>
    <property type="project" value="UniProtKB-UniRule"/>
</dbReference>
<feature type="binding site" evidence="6">
    <location>
        <position position="1238"/>
    </location>
    <ligand>
        <name>NAD(+)</name>
        <dbReference type="ChEBI" id="CHEBI:57540"/>
    </ligand>
</feature>
<reference evidence="8 9" key="1">
    <citation type="submission" date="2019-05" db="EMBL/GenBank/DDBJ databases">
        <authorList>
            <person name="Qu J.-H."/>
        </authorList>
    </citation>
    <scope>NUCLEOTIDE SEQUENCE [LARGE SCALE GENOMIC DNA]</scope>
    <source>
        <strain evidence="8 9">Z12</strain>
    </source>
</reference>
<sequence length="1501" mass="177943">MTLFNGMEKSLVQEICTNLLRNMDNVVVPYSSFSFTWIVKSTSYEIFYRKAFDVEVTDEIFCTIISRRGNRTSISELGKILGFNLQDLAEADIFNTYLSGILEYDLIKIDQDSVELTEQGQHALTDKLKFKYFCAKTELFQNQVVKEDVADFCFRKVFNFENKLSYKPNARSESVNNIDLKQRLQFQVFENDIYKGEIVDLLDGTSETNYKDVTVRCEIFLRNDSFQFEFYESDIIKPEIEAIINLPNNEDLKDRLLRKGMYHYVLKSKNLISAQDIIAYVDLWDWKELAGNPRVAWNDKEVFEMFRMYGDGGSWSIISKLAPVESIVSVIREYTDYWNWTELTQRVDSEFIKLYCEWIQWDFEEISYKDEEVVTSLLLMPTLKNRDWDWSYLSKNLPDDFIEEYIDDFPWDFYLITEFKSHVLRNLFLKGQKSNFEYAKTLLAKPWNWKFISNKFDIKFLYDQTLLLGVKFDWPIILQRFFGDKEITNKCLEDHTFRSALKKNLPLNFVVAHQKYFWTIGLIDFFENENLIQWDSASFINGFDTNVYVDWDNDIFMRYHGRIKTSKGYFNVSNRITDYGLIERFPNFCWNWIGISKNEHLIKNVDFIRNSFLGRLSYSNYLNWSDILINSTLGVEFWNQHLDSFFISTDSLRQVDFWKELTKLQTENFVLSNTRYPWDWDFVTENISSSTIAKSLNSEVLLEKFNWEIATRKIDRVTILDRMEYLSPFLDWKYLINDLFSVESELVLGREFERIVACIASLNHKLRAELWKYLTRIYAFDVLFHYVELTYDLESYDWDWDFLSGHKYFPTDMGSLHKYKHRINWSVLSGSQLVIQKFSRDTWNSNKEWLVNINGYLRSFRTYWDWSVLSRHKSISTNRNLIKKFRSENLDWEYLTEFGGFLLPEKGDGDTYLQEVISQLPGIKFELLSKREDIIISRDLIVSTKNKNWDWKTLSENRNADISAELLFDLIDKDWDWHAISRRTNLFYSNEMILRSLNLDLDWKYLSSSENVDFTEEFINTTKLKPWNWFIVSQHKSFVPSYRILSQTSEFDLDWKYISNHSRLEVSSQLLDKFEDTLHWDYVTRNIDVEFLEMDLIERFAHRWDWNFLCQNSKIQMSQIILDKFSQYLDWDLISSNPNIDFSKEMIGKFRTSWNWTLLKNNLGVVEKVGTYVRDEIAQSGILTFLDKIEQQWSEWKGSIYHFTHIENAVEIIKNRKIQSRNKATILADAAGSVVHLRGEAHNFARFYFRPQTPTQFYNEFLGKSVGDGYNKKNTGWVSWYEKARSLGFPKCPIPIFFRFSLKEVLFKNGSNCCVSNGNMQTSATLFGSIDKMLNKFGFDDLYFTPEQYATRDDYARYRDYAQQEFLVKDELAFDDLIDFEIVCPSNADKILLINLLGASHVDILPKIVVDPNYYNHDNSRVNVEERDLKLYITSGFDGDGYFVLSGVRDINDIEIFSGNVIKLEGDKIIFKSNLSIGNFQKGINLSFIDESGRSWYVYSN</sequence>
<comment type="caution">
    <text evidence="8">The sequence shown here is derived from an EMBL/GenBank/DDBJ whole genome shotgun (WGS) entry which is preliminary data.</text>
</comment>
<evidence type="ECO:0000256" key="5">
    <source>
        <dbReference type="ARBA" id="ARBA00023125"/>
    </source>
</evidence>
<organism evidence="8 9">
    <name type="scientific">Dyadobacter sediminis</name>
    <dbReference type="NCBI Taxonomy" id="1493691"/>
    <lineage>
        <taxon>Bacteria</taxon>
        <taxon>Pseudomonadati</taxon>
        <taxon>Bacteroidota</taxon>
        <taxon>Cytophagia</taxon>
        <taxon>Cytophagales</taxon>
        <taxon>Spirosomataceae</taxon>
        <taxon>Dyadobacter</taxon>
    </lineage>
</organism>
<evidence type="ECO:0000256" key="4">
    <source>
        <dbReference type="ARBA" id="ARBA00022695"/>
    </source>
</evidence>
<keyword evidence="1 6" id="KW-1277">Toxin-antitoxin system</keyword>
<proteinExistence type="inferred from homology"/>
<dbReference type="EMBL" id="VCEI01000011">
    <property type="protein sequence ID" value="TLU96543.1"/>
    <property type="molecule type" value="Genomic_DNA"/>
</dbReference>
<name>A0A5R9KK10_9BACT</name>
<evidence type="ECO:0000313" key="9">
    <source>
        <dbReference type="Proteomes" id="UP000309788"/>
    </source>
</evidence>
<dbReference type="Proteomes" id="UP000309788">
    <property type="component" value="Unassembled WGS sequence"/>
</dbReference>